<evidence type="ECO:0000313" key="2">
    <source>
        <dbReference type="EMBL" id="SFV59206.1"/>
    </source>
</evidence>
<protein>
    <submittedName>
        <fullName evidence="2">Uncharacterized protein</fullName>
    </submittedName>
</protein>
<feature type="compositionally biased region" description="Basic and acidic residues" evidence="1">
    <location>
        <begin position="46"/>
        <end position="60"/>
    </location>
</feature>
<evidence type="ECO:0000256" key="1">
    <source>
        <dbReference type="SAM" id="MobiDB-lite"/>
    </source>
</evidence>
<feature type="compositionally biased region" description="Low complexity" evidence="1">
    <location>
        <begin position="26"/>
        <end position="44"/>
    </location>
</feature>
<gene>
    <name evidence="2" type="ORF">MNB_SV-8-268</name>
</gene>
<reference evidence="2" key="1">
    <citation type="submission" date="2016-10" db="EMBL/GenBank/DDBJ databases">
        <authorList>
            <person name="de Groot N.N."/>
        </authorList>
    </citation>
    <scope>NUCLEOTIDE SEQUENCE</scope>
</reference>
<proteinExistence type="predicted"/>
<organism evidence="2">
    <name type="scientific">hydrothermal vent metagenome</name>
    <dbReference type="NCBI Taxonomy" id="652676"/>
    <lineage>
        <taxon>unclassified sequences</taxon>
        <taxon>metagenomes</taxon>
        <taxon>ecological metagenomes</taxon>
    </lineage>
</organism>
<sequence>MKKFLMMIAALAMTTMFVQANDEAPAQDAAVQAVQGAATDATPAPEDDKNATEEATPEEK</sequence>
<feature type="region of interest" description="Disordered" evidence="1">
    <location>
        <begin position="26"/>
        <end position="60"/>
    </location>
</feature>
<dbReference type="AlphaFoldDB" id="A0A1W1C0C9"/>
<dbReference type="EMBL" id="FPHD01000049">
    <property type="protein sequence ID" value="SFV59206.1"/>
    <property type="molecule type" value="Genomic_DNA"/>
</dbReference>
<accession>A0A1W1C0C9</accession>
<name>A0A1W1C0C9_9ZZZZ</name>